<evidence type="ECO:0000256" key="3">
    <source>
        <dbReference type="ARBA" id="ARBA00022741"/>
    </source>
</evidence>
<evidence type="ECO:0000256" key="4">
    <source>
        <dbReference type="ARBA" id="ARBA00022759"/>
    </source>
</evidence>
<dbReference type="PATRIC" id="fig|1423810.4.peg.1760"/>
<dbReference type="FunFam" id="3.40.50.300:FF:000830">
    <property type="entry name" value="Endonuclease MutS2"/>
    <property type="match status" value="1"/>
</dbReference>
<dbReference type="InterPro" id="IPR000432">
    <property type="entry name" value="DNA_mismatch_repair_MutS_C"/>
</dbReference>
<proteinExistence type="inferred from homology"/>
<dbReference type="GO" id="GO:0043023">
    <property type="term" value="F:ribosomal large subunit binding"/>
    <property type="evidence" value="ECO:0007669"/>
    <property type="project" value="UniProtKB-UniRule"/>
</dbReference>
<dbReference type="HAMAP" id="MF_00092">
    <property type="entry name" value="MutS2"/>
    <property type="match status" value="1"/>
</dbReference>
<evidence type="ECO:0000256" key="10">
    <source>
        <dbReference type="SAM" id="MobiDB-lite"/>
    </source>
</evidence>
<dbReference type="PANTHER" id="PTHR48466:SF2">
    <property type="entry name" value="OS10G0509000 PROTEIN"/>
    <property type="match status" value="1"/>
</dbReference>
<dbReference type="EC" id="3.1.-.-" evidence="9"/>
<keyword evidence="8 9" id="KW-0238">DNA-binding</keyword>
<dbReference type="GO" id="GO:0019843">
    <property type="term" value="F:rRNA binding"/>
    <property type="evidence" value="ECO:0007669"/>
    <property type="project" value="UniProtKB-UniRule"/>
</dbReference>
<keyword evidence="13" id="KW-1185">Reference proteome</keyword>
<gene>
    <name evidence="9" type="primary">mutS2</name>
    <name evidence="9" type="synonym">rqcU</name>
    <name evidence="12" type="ORF">FD19_GL001712</name>
</gene>
<evidence type="ECO:0000256" key="9">
    <source>
        <dbReference type="HAMAP-Rule" id="MF_00092"/>
    </source>
</evidence>
<dbReference type="GO" id="GO:0006298">
    <property type="term" value="P:mismatch repair"/>
    <property type="evidence" value="ECO:0007669"/>
    <property type="project" value="InterPro"/>
</dbReference>
<dbReference type="PIRSF" id="PIRSF005814">
    <property type="entry name" value="MutS_YshD"/>
    <property type="match status" value="1"/>
</dbReference>
<dbReference type="SUPFAM" id="SSF160443">
    <property type="entry name" value="SMR domain-like"/>
    <property type="match status" value="1"/>
</dbReference>
<evidence type="ECO:0000259" key="11">
    <source>
        <dbReference type="PROSITE" id="PS50828"/>
    </source>
</evidence>
<dbReference type="Pfam" id="PF01713">
    <property type="entry name" value="Smr"/>
    <property type="match status" value="1"/>
</dbReference>
<dbReference type="NCBIfam" id="TIGR01069">
    <property type="entry name" value="mutS2"/>
    <property type="match status" value="1"/>
</dbReference>
<dbReference type="InterPro" id="IPR027417">
    <property type="entry name" value="P-loop_NTPase"/>
</dbReference>
<evidence type="ECO:0000256" key="5">
    <source>
        <dbReference type="ARBA" id="ARBA00022801"/>
    </source>
</evidence>
<dbReference type="GO" id="GO:0140664">
    <property type="term" value="F:ATP-dependent DNA damage sensor activity"/>
    <property type="evidence" value="ECO:0007669"/>
    <property type="project" value="InterPro"/>
</dbReference>
<keyword evidence="7 9" id="KW-0694">RNA-binding</keyword>
<feature type="region of interest" description="Disordered" evidence="10">
    <location>
        <begin position="688"/>
        <end position="707"/>
    </location>
</feature>
<protein>
    <recommendedName>
        <fullName evidence="9">Endonuclease MutS2</fullName>
        <ecNumber evidence="9">3.1.-.-</ecNumber>
    </recommendedName>
    <alternativeName>
        <fullName evidence="9">Ribosome-associated protein quality control-upstream factor</fullName>
        <shortName evidence="9">RQC-upstream factor</shortName>
        <shortName evidence="9">RqcU</shortName>
        <ecNumber evidence="9">3.6.4.-</ecNumber>
    </alternativeName>
</protein>
<dbReference type="Pfam" id="PF00488">
    <property type="entry name" value="MutS_V"/>
    <property type="match status" value="1"/>
</dbReference>
<sequence>MKHKILGQLEFDRIQEAVRAEAVTALGQKLAGRMRPSSDPAKVQQRLDETADGATILRLRGGLPVAAVPDITTALKRAEIGGVLDGSEFAGIVRVLRTVTALDDFLTDLRENVELRRVYQMQEQLTLLPGLLRDLQQAIDEDGNVTDEASPELHGIRRRMQAMERDIRERMEGYTRGNSAQYLSEPIITIRDDRYVIPVKAENRSRFGGVVHDQSATGQTLFIEPQAVVDLNNRMRETQVAERQEVMRVLTDLTAKVAPETDGLRADASVLGHLDLINAKAKYAALIKATEPTISDEGIVDLRQARHPLIDADKVVPNDITLGGDYQSIVITGPNTGGKTVTLKTLGLLSLMAQAGLFIPAAEHSTVKVFSNVFADIGDEQSIEQNLSTFSSHMTNVVAILGELDKDSLALFDELGAGTDPQEGAALAISILDEVGRIGAYVVDTTHYPELKLYGYNTPGTTNASMAFDMDTLQPTYRLQIGIPGRSNAFEISTRLGLDQAIVDRAKLLISDDEHDLNNMIADLEKERQAAAMTDSDLQKQLDEATKLHSQLQAAYSDLKMRQDKELQAARDKANRMVADTQAEADKIIKSLRKMQRGATVNDAGVIDAQTRLHQLHQDTPLARNKVLKKARNHATLRAGDTVKVLQYGQTGTLLKQQGNHEWQVQVGIMKMAVPESGLEKVATPATEQPHTARTHVQGAGSGPSTTLDLRGQRYAEAMTNLDKYIDAALLANYPTVTIIHGLGTGAIRNGVTEYLKKNRNVARFGYAPANAGGSGATIVYFK</sequence>
<keyword evidence="1 9" id="KW-0540">Nuclease</keyword>
<keyword evidence="3 9" id="KW-0547">Nucleotide-binding</keyword>
<dbReference type="Pfam" id="PF20297">
    <property type="entry name" value="MSSS"/>
    <property type="match status" value="1"/>
</dbReference>
<dbReference type="SMART" id="SM00463">
    <property type="entry name" value="SMR"/>
    <property type="match status" value="1"/>
</dbReference>
<dbReference type="GO" id="GO:0005524">
    <property type="term" value="F:ATP binding"/>
    <property type="evidence" value="ECO:0007669"/>
    <property type="project" value="UniProtKB-UniRule"/>
</dbReference>
<dbReference type="SUPFAM" id="SSF48334">
    <property type="entry name" value="DNA repair protein MutS, domain III"/>
    <property type="match status" value="1"/>
</dbReference>
<dbReference type="RefSeq" id="WP_056969628.1">
    <property type="nucleotide sequence ID" value="NZ_AYZK01000005.1"/>
</dbReference>
<dbReference type="InterPro" id="IPR005747">
    <property type="entry name" value="MutS2"/>
</dbReference>
<dbReference type="GO" id="GO:0004519">
    <property type="term" value="F:endonuclease activity"/>
    <property type="evidence" value="ECO:0007669"/>
    <property type="project" value="UniProtKB-UniRule"/>
</dbReference>
<keyword evidence="4 9" id="KW-0255">Endonuclease</keyword>
<comment type="subunit">
    <text evidence="9">Homodimer. Binds to stalled ribosomes, contacting rRNA.</text>
</comment>
<dbReference type="SMART" id="SM00533">
    <property type="entry name" value="MUTSd"/>
    <property type="match status" value="1"/>
</dbReference>
<dbReference type="PANTHER" id="PTHR48466">
    <property type="entry name" value="OS10G0509000 PROTEIN-RELATED"/>
    <property type="match status" value="1"/>
</dbReference>
<dbReference type="Proteomes" id="UP000051789">
    <property type="component" value="Unassembled WGS sequence"/>
</dbReference>
<dbReference type="InterPro" id="IPR002625">
    <property type="entry name" value="Smr_dom"/>
</dbReference>
<evidence type="ECO:0000256" key="2">
    <source>
        <dbReference type="ARBA" id="ARBA00022730"/>
    </source>
</evidence>
<evidence type="ECO:0000313" key="13">
    <source>
        <dbReference type="Proteomes" id="UP000051789"/>
    </source>
</evidence>
<dbReference type="GO" id="GO:0072344">
    <property type="term" value="P:rescue of stalled ribosome"/>
    <property type="evidence" value="ECO:0007669"/>
    <property type="project" value="UniProtKB-UniRule"/>
</dbReference>
<organism evidence="12 13">
    <name type="scientific">Lacticaseibacillus thailandensis DSM 22698 = JCM 13996</name>
    <dbReference type="NCBI Taxonomy" id="1423810"/>
    <lineage>
        <taxon>Bacteria</taxon>
        <taxon>Bacillati</taxon>
        <taxon>Bacillota</taxon>
        <taxon>Bacilli</taxon>
        <taxon>Lactobacillales</taxon>
        <taxon>Lactobacillaceae</taxon>
        <taxon>Lacticaseibacillus</taxon>
    </lineage>
</organism>
<dbReference type="AlphaFoldDB" id="A0A0R2CFU6"/>
<dbReference type="InterPro" id="IPR045076">
    <property type="entry name" value="MutS"/>
</dbReference>
<dbReference type="Gene3D" id="3.40.50.300">
    <property type="entry name" value="P-loop containing nucleotide triphosphate hydrolases"/>
    <property type="match status" value="1"/>
</dbReference>
<dbReference type="GO" id="GO:0045910">
    <property type="term" value="P:negative regulation of DNA recombination"/>
    <property type="evidence" value="ECO:0007669"/>
    <property type="project" value="InterPro"/>
</dbReference>
<evidence type="ECO:0000256" key="1">
    <source>
        <dbReference type="ARBA" id="ARBA00022722"/>
    </source>
</evidence>
<dbReference type="InterPro" id="IPR046893">
    <property type="entry name" value="MSSS"/>
</dbReference>
<comment type="function">
    <text evidence="9">Endonuclease that is involved in the suppression of homologous recombination and thus may have a key role in the control of bacterial genetic diversity.</text>
</comment>
<comment type="function">
    <text evidence="9">Acts as a ribosome collision sensor, splitting the ribosome into its 2 subunits. Detects stalled/collided 70S ribosomes which it binds and splits by an ATP-hydrolysis driven conformational change. Acts upstream of the ribosome quality control system (RQC), a ribosome-associated complex that mediates the extraction of incompletely synthesized nascent chains from stalled ribosomes and their subsequent degradation. Probably generates substrates for RQC.</text>
</comment>
<dbReference type="CDD" id="cd03280">
    <property type="entry name" value="ABC_MutS2"/>
    <property type="match status" value="1"/>
</dbReference>
<evidence type="ECO:0000256" key="8">
    <source>
        <dbReference type="ARBA" id="ARBA00023125"/>
    </source>
</evidence>
<evidence type="ECO:0000313" key="12">
    <source>
        <dbReference type="EMBL" id="KRM86854.1"/>
    </source>
</evidence>
<name>A0A0R2CFU6_9LACO</name>
<feature type="domain" description="Smr" evidence="11">
    <location>
        <begin position="708"/>
        <end position="783"/>
    </location>
</feature>
<dbReference type="PROSITE" id="PS50828">
    <property type="entry name" value="SMR"/>
    <property type="match status" value="1"/>
</dbReference>
<dbReference type="SUPFAM" id="SSF52540">
    <property type="entry name" value="P-loop containing nucleoside triphosphate hydrolases"/>
    <property type="match status" value="1"/>
</dbReference>
<dbReference type="Gene3D" id="3.30.1370.110">
    <property type="match status" value="1"/>
</dbReference>
<keyword evidence="6 9" id="KW-0067">ATP-binding</keyword>
<dbReference type="InterPro" id="IPR036187">
    <property type="entry name" value="DNA_mismatch_repair_MutS_sf"/>
</dbReference>
<keyword evidence="5 9" id="KW-0378">Hydrolase</keyword>
<comment type="caution">
    <text evidence="12">The sequence shown here is derived from an EMBL/GenBank/DDBJ whole genome shotgun (WGS) entry which is preliminary data.</text>
</comment>
<evidence type="ECO:0000256" key="6">
    <source>
        <dbReference type="ARBA" id="ARBA00022840"/>
    </source>
</evidence>
<dbReference type="SMART" id="SM00534">
    <property type="entry name" value="MUTSac"/>
    <property type="match status" value="1"/>
</dbReference>
<reference evidence="12 13" key="1">
    <citation type="journal article" date="2015" name="Genome Announc.">
        <title>Expanding the biotechnology potential of lactobacilli through comparative genomics of 213 strains and associated genera.</title>
        <authorList>
            <person name="Sun Z."/>
            <person name="Harris H.M."/>
            <person name="McCann A."/>
            <person name="Guo C."/>
            <person name="Argimon S."/>
            <person name="Zhang W."/>
            <person name="Yang X."/>
            <person name="Jeffery I.B."/>
            <person name="Cooney J.C."/>
            <person name="Kagawa T.F."/>
            <person name="Liu W."/>
            <person name="Song Y."/>
            <person name="Salvetti E."/>
            <person name="Wrobel A."/>
            <person name="Rasinkangas P."/>
            <person name="Parkhill J."/>
            <person name="Rea M.C."/>
            <person name="O'Sullivan O."/>
            <person name="Ritari J."/>
            <person name="Douillard F.P."/>
            <person name="Paul Ross R."/>
            <person name="Yang R."/>
            <person name="Briner A.E."/>
            <person name="Felis G.E."/>
            <person name="de Vos W.M."/>
            <person name="Barrangou R."/>
            <person name="Klaenhammer T.R."/>
            <person name="Caufield P.W."/>
            <person name="Cui Y."/>
            <person name="Zhang H."/>
            <person name="O'Toole P.W."/>
        </authorList>
    </citation>
    <scope>NUCLEOTIDE SEQUENCE [LARGE SCALE GENOMIC DNA]</scope>
    <source>
        <strain evidence="12 13">DSM 22698</strain>
    </source>
</reference>
<dbReference type="GO" id="GO:0016887">
    <property type="term" value="F:ATP hydrolysis activity"/>
    <property type="evidence" value="ECO:0007669"/>
    <property type="project" value="InterPro"/>
</dbReference>
<keyword evidence="2 9" id="KW-0699">rRNA-binding</keyword>
<dbReference type="InterPro" id="IPR036063">
    <property type="entry name" value="Smr_dom_sf"/>
</dbReference>
<dbReference type="InterPro" id="IPR007696">
    <property type="entry name" value="DNA_mismatch_repair_MutS_core"/>
</dbReference>
<dbReference type="GO" id="GO:0030983">
    <property type="term" value="F:mismatched DNA binding"/>
    <property type="evidence" value="ECO:0007669"/>
    <property type="project" value="InterPro"/>
</dbReference>
<dbReference type="EC" id="3.6.4.-" evidence="9"/>
<dbReference type="STRING" id="1423810.FD19_GL001712"/>
<evidence type="ECO:0000256" key="7">
    <source>
        <dbReference type="ARBA" id="ARBA00022884"/>
    </source>
</evidence>
<dbReference type="PROSITE" id="PS00486">
    <property type="entry name" value="DNA_MISMATCH_REPAIR_2"/>
    <property type="match status" value="1"/>
</dbReference>
<accession>A0A0R2CFU6</accession>
<comment type="similarity">
    <text evidence="9">Belongs to the DNA mismatch repair MutS family. MutS2 subfamily.</text>
</comment>
<feature type="binding site" evidence="9">
    <location>
        <begin position="333"/>
        <end position="340"/>
    </location>
    <ligand>
        <name>ATP</name>
        <dbReference type="ChEBI" id="CHEBI:30616"/>
    </ligand>
</feature>
<dbReference type="EMBL" id="AYZK01000005">
    <property type="protein sequence ID" value="KRM86854.1"/>
    <property type="molecule type" value="Genomic_DNA"/>
</dbReference>